<sequence>MNQTLRSSPASTMHVADQNRVHGLFRQLEAQQALINVRFDGDHEFFHGTLSRMDPSRGWLFLSELSPYQGNLRMAPGQPVHLYGILENQCLHCQTDTLHSGEHDGEAFHVLAMPTTLDSEQKRAHIRARVGGGQGPSITLINEAGRRFRGQLVDISLGGLSAAFSPDTPIHDRELLTVVDLALPGILPIECGMQVRFASDHQQAGERMIGGRFFDLAPEDEQALLRSILIMEREKRRQAEPA</sequence>
<dbReference type="STRING" id="867345.SAMN05421693_11731"/>
<proteinExistence type="predicted"/>
<name>A0A1H9DDE5_9GAMM</name>
<keyword evidence="7" id="KW-1185">Reference proteome</keyword>
<dbReference type="EMBL" id="FOFO01000017">
    <property type="protein sequence ID" value="SEQ11592.1"/>
    <property type="molecule type" value="Genomic_DNA"/>
</dbReference>
<keyword evidence="1" id="KW-0973">c-di-GMP</keyword>
<dbReference type="SUPFAM" id="SSF141371">
    <property type="entry name" value="PilZ domain-like"/>
    <property type="match status" value="1"/>
</dbReference>
<accession>A0A1H9DDE5</accession>
<dbReference type="InterPro" id="IPR012349">
    <property type="entry name" value="Split_barrel_FMN-bd"/>
</dbReference>
<dbReference type="Pfam" id="PF07238">
    <property type="entry name" value="PilZ"/>
    <property type="match status" value="1"/>
</dbReference>
<evidence type="ECO:0000256" key="3">
    <source>
        <dbReference type="ARBA" id="ARBA00023143"/>
    </source>
</evidence>
<dbReference type="Proteomes" id="UP000199496">
    <property type="component" value="Unassembled WGS sequence"/>
</dbReference>
<evidence type="ECO:0000313" key="6">
    <source>
        <dbReference type="EMBL" id="SEQ11592.1"/>
    </source>
</evidence>
<evidence type="ECO:0000256" key="2">
    <source>
        <dbReference type="ARBA" id="ARBA00022741"/>
    </source>
</evidence>
<dbReference type="GO" id="GO:0035438">
    <property type="term" value="F:cyclic-di-GMP binding"/>
    <property type="evidence" value="ECO:0007669"/>
    <property type="project" value="InterPro"/>
</dbReference>
<evidence type="ECO:0000259" key="5">
    <source>
        <dbReference type="Pfam" id="PF07317"/>
    </source>
</evidence>
<dbReference type="InterPro" id="IPR009875">
    <property type="entry name" value="PilZ_domain"/>
</dbReference>
<feature type="domain" description="Type III secretion system flagellar brake protein YcgR PilZN" evidence="5">
    <location>
        <begin position="17"/>
        <end position="117"/>
    </location>
</feature>
<protein>
    <submittedName>
        <fullName evidence="6">C-di-GMP-binding flagellar brake protein YcgR, contains PilZNR and PilZ domains</fullName>
    </submittedName>
</protein>
<evidence type="ECO:0000259" key="4">
    <source>
        <dbReference type="Pfam" id="PF07238"/>
    </source>
</evidence>
<dbReference type="Pfam" id="PF07317">
    <property type="entry name" value="PilZN"/>
    <property type="match status" value="1"/>
</dbReference>
<evidence type="ECO:0000256" key="1">
    <source>
        <dbReference type="ARBA" id="ARBA00022636"/>
    </source>
</evidence>
<dbReference type="OrthoDB" id="5792836at2"/>
<dbReference type="Gene3D" id="2.40.10.220">
    <property type="entry name" value="predicted glycosyltransferase like domains"/>
    <property type="match status" value="1"/>
</dbReference>
<dbReference type="InterPro" id="IPR009926">
    <property type="entry name" value="T3SS_YcgR_PilZN"/>
</dbReference>
<dbReference type="AlphaFoldDB" id="A0A1H9DDE5"/>
<organism evidence="6 7">
    <name type="scientific">Ectothiorhodospira magna</name>
    <dbReference type="NCBI Taxonomy" id="867345"/>
    <lineage>
        <taxon>Bacteria</taxon>
        <taxon>Pseudomonadati</taxon>
        <taxon>Pseudomonadota</taxon>
        <taxon>Gammaproteobacteria</taxon>
        <taxon>Chromatiales</taxon>
        <taxon>Ectothiorhodospiraceae</taxon>
        <taxon>Ectothiorhodospira</taxon>
    </lineage>
</organism>
<dbReference type="RefSeq" id="WP_143339705.1">
    <property type="nucleotide sequence ID" value="NZ_FOFO01000017.1"/>
</dbReference>
<gene>
    <name evidence="6" type="ORF">SAMN05421693_11731</name>
</gene>
<reference evidence="6 7" key="1">
    <citation type="submission" date="2016-10" db="EMBL/GenBank/DDBJ databases">
        <authorList>
            <person name="de Groot N.N."/>
        </authorList>
    </citation>
    <scope>NUCLEOTIDE SEQUENCE [LARGE SCALE GENOMIC DNA]</scope>
    <source>
        <strain evidence="6 7">B7-7</strain>
    </source>
</reference>
<evidence type="ECO:0000313" key="7">
    <source>
        <dbReference type="Proteomes" id="UP000199496"/>
    </source>
</evidence>
<keyword evidence="6" id="KW-0282">Flagellum</keyword>
<keyword evidence="6" id="KW-0966">Cell projection</keyword>
<feature type="domain" description="PilZ" evidence="4">
    <location>
        <begin position="141"/>
        <end position="228"/>
    </location>
</feature>
<keyword evidence="2" id="KW-0547">Nucleotide-binding</keyword>
<keyword evidence="6" id="KW-0969">Cilium</keyword>
<dbReference type="Gene3D" id="2.30.110.10">
    <property type="entry name" value="Electron Transport, Fmn-binding Protein, Chain A"/>
    <property type="match status" value="1"/>
</dbReference>
<keyword evidence="3" id="KW-0975">Bacterial flagellum</keyword>